<feature type="domain" description="Protein kinase" evidence="8">
    <location>
        <begin position="339"/>
        <end position="582"/>
    </location>
</feature>
<dbReference type="PROSITE" id="PS50011">
    <property type="entry name" value="PROTEIN_KINASE_DOM"/>
    <property type="match status" value="2"/>
</dbReference>
<evidence type="ECO:0000256" key="5">
    <source>
        <dbReference type="ARBA" id="ARBA00022777"/>
    </source>
</evidence>
<dbReference type="SMART" id="SM00220">
    <property type="entry name" value="S_TKc"/>
    <property type="match status" value="2"/>
</dbReference>
<evidence type="ECO:0000313" key="10">
    <source>
        <dbReference type="Proteomes" id="UP000324800"/>
    </source>
</evidence>
<evidence type="ECO:0000259" key="8">
    <source>
        <dbReference type="PROSITE" id="PS50011"/>
    </source>
</evidence>
<dbReference type="GO" id="GO:0004674">
    <property type="term" value="F:protein serine/threonine kinase activity"/>
    <property type="evidence" value="ECO:0007669"/>
    <property type="project" value="UniProtKB-EC"/>
</dbReference>
<keyword evidence="5 9" id="KW-0418">Kinase</keyword>
<feature type="binding site" evidence="7">
    <location>
        <position position="368"/>
    </location>
    <ligand>
        <name>ATP</name>
        <dbReference type="ChEBI" id="CHEBI:30616"/>
    </ligand>
</feature>
<dbReference type="PANTHER" id="PTHR43671">
    <property type="entry name" value="SERINE/THREONINE-PROTEIN KINASE NEK"/>
    <property type="match status" value="1"/>
</dbReference>
<dbReference type="OrthoDB" id="6778822at2759"/>
<evidence type="ECO:0000313" key="9">
    <source>
        <dbReference type="EMBL" id="KAA6384641.1"/>
    </source>
</evidence>
<keyword evidence="3" id="KW-0808">Transferase</keyword>
<dbReference type="PROSITE" id="PS00107">
    <property type="entry name" value="PROTEIN_KINASE_ATP"/>
    <property type="match status" value="1"/>
</dbReference>
<evidence type="ECO:0000256" key="2">
    <source>
        <dbReference type="ARBA" id="ARBA00012513"/>
    </source>
</evidence>
<comment type="caution">
    <text evidence="9">The sequence shown here is derived from an EMBL/GenBank/DDBJ whole genome shotgun (WGS) entry which is preliminary data.</text>
</comment>
<gene>
    <name evidence="9" type="ORF">EZS28_019832</name>
</gene>
<dbReference type="Pfam" id="PF00069">
    <property type="entry name" value="Pkinase"/>
    <property type="match status" value="3"/>
</dbReference>
<evidence type="ECO:0000256" key="7">
    <source>
        <dbReference type="PROSITE-ProRule" id="PRU10141"/>
    </source>
</evidence>
<accession>A0A5J4VQ66</accession>
<dbReference type="InterPro" id="IPR008271">
    <property type="entry name" value="Ser/Thr_kinase_AS"/>
</dbReference>
<feature type="domain" description="Protein kinase" evidence="8">
    <location>
        <begin position="1"/>
        <end position="212"/>
    </location>
</feature>
<evidence type="ECO:0000256" key="3">
    <source>
        <dbReference type="ARBA" id="ARBA00022679"/>
    </source>
</evidence>
<dbReference type="EC" id="2.7.11.1" evidence="2"/>
<dbReference type="Proteomes" id="UP000324800">
    <property type="component" value="Unassembled WGS sequence"/>
</dbReference>
<comment type="similarity">
    <text evidence="1">Belongs to the protein kinase superfamily. NEK Ser/Thr protein kinase family. NIMA subfamily.</text>
</comment>
<dbReference type="InterPro" id="IPR017441">
    <property type="entry name" value="Protein_kinase_ATP_BS"/>
</dbReference>
<dbReference type="GO" id="GO:0005524">
    <property type="term" value="F:ATP binding"/>
    <property type="evidence" value="ECO:0007669"/>
    <property type="project" value="UniProtKB-UniRule"/>
</dbReference>
<organism evidence="9 10">
    <name type="scientific">Streblomastix strix</name>
    <dbReference type="NCBI Taxonomy" id="222440"/>
    <lineage>
        <taxon>Eukaryota</taxon>
        <taxon>Metamonada</taxon>
        <taxon>Preaxostyla</taxon>
        <taxon>Oxymonadida</taxon>
        <taxon>Streblomastigidae</taxon>
        <taxon>Streblomastix</taxon>
    </lineage>
</organism>
<name>A0A5J4VQ66_9EUKA</name>
<sequence length="589" mass="67195">MNYKQLLESQGFHNIKILLVHNEQIGLVVAKVIKASDFDDNDWLIGQLSKLTAPNPFVIKYIASKQVDEWVIILMDFANMKSIDHIIEKKQVLSPGTLRAMAKQLFEGLRLIHEINLVHQNIAPQSILLHYPESNRVVDVWSVGVILFQLAGHEHPVKAKNIHELHNFMRQKNIIRPSTIQDDLFWDLLIHLLKFDSDKRFSAAEALQHPYFTCPQAQLEISAEAKQVAASALQAQQNGDTSITIYDTNPSYTINPISTEDVIQCECGEMIPISRIQAHIEEHERLLDQVQPPQPQIAHDQQIADTQLTAHDSQYADTEHHFRDITSRLKLIIKLQKLRGKIKKIGRGRFGAVFSYQEIRTQRIVAIKECEYDTEEEKAKMHREIEVMKDIIRIIRQSTHQSQFIHVVEPLGFFVNEDEDKAYLVMELCSGGDLRGYIKNLQNIGAEIGAKKCWEFVSTIISAVYQLHVNGLIHGDLKPENVLLTDDIKVKLADFGLTRKLQQGREYQTYHGGTTFYLPPELLQDVSADLSELDIAHRIVNGEAPQLPSHYPDSLKNLIKAMLQKDPSRRISAEEILSIPEVAENLRGQ</sequence>
<proteinExistence type="inferred from homology"/>
<evidence type="ECO:0000256" key="4">
    <source>
        <dbReference type="ARBA" id="ARBA00022741"/>
    </source>
</evidence>
<dbReference type="InterPro" id="IPR000719">
    <property type="entry name" value="Prot_kinase_dom"/>
</dbReference>
<dbReference type="SUPFAM" id="SSF56112">
    <property type="entry name" value="Protein kinase-like (PK-like)"/>
    <property type="match status" value="2"/>
</dbReference>
<evidence type="ECO:0000256" key="6">
    <source>
        <dbReference type="ARBA" id="ARBA00022840"/>
    </source>
</evidence>
<protein>
    <recommendedName>
        <fullName evidence="2">non-specific serine/threonine protein kinase</fullName>
        <ecNumber evidence="2">2.7.11.1</ecNumber>
    </recommendedName>
</protein>
<reference evidence="9 10" key="1">
    <citation type="submission" date="2019-03" db="EMBL/GenBank/DDBJ databases">
        <title>Single cell metagenomics reveals metabolic interactions within the superorganism composed of flagellate Streblomastix strix and complex community of Bacteroidetes bacteria on its surface.</title>
        <authorList>
            <person name="Treitli S.C."/>
            <person name="Kolisko M."/>
            <person name="Husnik F."/>
            <person name="Keeling P."/>
            <person name="Hampl V."/>
        </authorList>
    </citation>
    <scope>NUCLEOTIDE SEQUENCE [LARGE SCALE GENOMIC DNA]</scope>
    <source>
        <strain evidence="9">ST1C</strain>
    </source>
</reference>
<dbReference type="PROSITE" id="PS00108">
    <property type="entry name" value="PROTEIN_KINASE_ST"/>
    <property type="match status" value="1"/>
</dbReference>
<dbReference type="EMBL" id="SNRW01005657">
    <property type="protein sequence ID" value="KAA6384641.1"/>
    <property type="molecule type" value="Genomic_DNA"/>
</dbReference>
<dbReference type="InterPro" id="IPR011009">
    <property type="entry name" value="Kinase-like_dom_sf"/>
</dbReference>
<evidence type="ECO:0000256" key="1">
    <source>
        <dbReference type="ARBA" id="ARBA00010886"/>
    </source>
</evidence>
<dbReference type="Gene3D" id="1.10.510.10">
    <property type="entry name" value="Transferase(Phosphotransferase) domain 1"/>
    <property type="match status" value="3"/>
</dbReference>
<dbReference type="PANTHER" id="PTHR43671:SF13">
    <property type="entry name" value="SERINE_THREONINE-PROTEIN KINASE NEK2"/>
    <property type="match status" value="1"/>
</dbReference>
<dbReference type="AlphaFoldDB" id="A0A5J4VQ66"/>
<dbReference type="InterPro" id="IPR050660">
    <property type="entry name" value="NEK_Ser/Thr_kinase"/>
</dbReference>
<keyword evidence="4 7" id="KW-0547">Nucleotide-binding</keyword>
<keyword evidence="6 7" id="KW-0067">ATP-binding</keyword>